<evidence type="ECO:0000256" key="4">
    <source>
        <dbReference type="ARBA" id="ARBA00023004"/>
    </source>
</evidence>
<evidence type="ECO:0000256" key="2">
    <source>
        <dbReference type="ARBA" id="ARBA00022723"/>
    </source>
</evidence>
<name>A0ABP3V0G0_9CLOT</name>
<keyword evidence="1" id="KW-0004">4Fe-4S</keyword>
<evidence type="ECO:0000259" key="6">
    <source>
        <dbReference type="PROSITE" id="PS51379"/>
    </source>
</evidence>
<keyword evidence="3" id="KW-0560">Oxidoreductase</keyword>
<comment type="caution">
    <text evidence="7">The sequence shown here is derived from an EMBL/GenBank/DDBJ whole genome shotgun (WGS) entry which is preliminary data.</text>
</comment>
<gene>
    <name evidence="7" type="ORF">GCM10008906_33200</name>
</gene>
<keyword evidence="4" id="KW-0408">Iron</keyword>
<evidence type="ECO:0000313" key="7">
    <source>
        <dbReference type="EMBL" id="GAA0746068.1"/>
    </source>
</evidence>
<accession>A0ABP3V0G0</accession>
<keyword evidence="8" id="KW-1185">Reference proteome</keyword>
<dbReference type="PROSITE" id="PS51379">
    <property type="entry name" value="4FE4S_FER_2"/>
    <property type="match status" value="1"/>
</dbReference>
<protein>
    <submittedName>
        <fullName evidence="7">(Fe-S)-binding protein</fullName>
    </submittedName>
</protein>
<dbReference type="EMBL" id="BAAACG010000019">
    <property type="protein sequence ID" value="GAA0746068.1"/>
    <property type="molecule type" value="Genomic_DNA"/>
</dbReference>
<dbReference type="InterPro" id="IPR051460">
    <property type="entry name" value="HdrC_iron-sulfur_subunit"/>
</dbReference>
<sequence>MNKEYVKVKNKKLLESMNDALQQCIDCNICNENCEMLQFFKTNPKKLFKSILKEEKVKTIIPYSCTMCGKCKKVCPKDIDTSRIFFNLRKDIVNQNKGKSPLKGHKSIHMHQKFSYTSFFTKYKNDINCNDKVEKLFFPGCSLCSYNPELVVKTYEYLKTKIPNLGILLQCCGKPTKDLGEEERFEKLSKTTYKDIKKTGTKEVIVACQNCYKTINGYSINDDFKVKSLWNVLKEIGIPKEAIGIGNENESIFTIHDSCPTRYESDIQDSIRFIVDKLGYKLVEKTNSRENTVCCGTGGMVHTVNPKLSKNIMENIVESCPSKYVITYCAGCRESMIRGGAKGFHILDLIFGGKIKEDELKFNVNTPLKSWSNRLKTKSLLK</sequence>
<proteinExistence type="predicted"/>
<dbReference type="Gene3D" id="1.10.1060.10">
    <property type="entry name" value="Alpha-helical ferredoxin"/>
    <property type="match status" value="1"/>
</dbReference>
<keyword evidence="2" id="KW-0479">Metal-binding</keyword>
<dbReference type="Proteomes" id="UP001501510">
    <property type="component" value="Unassembled WGS sequence"/>
</dbReference>
<dbReference type="InterPro" id="IPR009051">
    <property type="entry name" value="Helical_ferredxn"/>
</dbReference>
<dbReference type="RefSeq" id="WP_343763454.1">
    <property type="nucleotide sequence ID" value="NZ_BAAACG010000019.1"/>
</dbReference>
<reference evidence="8" key="1">
    <citation type="journal article" date="2019" name="Int. J. Syst. Evol. Microbiol.">
        <title>The Global Catalogue of Microorganisms (GCM) 10K type strain sequencing project: providing services to taxonomists for standard genome sequencing and annotation.</title>
        <authorList>
            <consortium name="The Broad Institute Genomics Platform"/>
            <consortium name="The Broad Institute Genome Sequencing Center for Infectious Disease"/>
            <person name="Wu L."/>
            <person name="Ma J."/>
        </authorList>
    </citation>
    <scope>NUCLEOTIDE SEQUENCE [LARGE SCALE GENOMIC DNA]</scope>
    <source>
        <strain evidence="8">JCM 1407</strain>
    </source>
</reference>
<evidence type="ECO:0000256" key="3">
    <source>
        <dbReference type="ARBA" id="ARBA00023002"/>
    </source>
</evidence>
<feature type="domain" description="4Fe-4S ferredoxin-type" evidence="6">
    <location>
        <begin position="56"/>
        <end position="85"/>
    </location>
</feature>
<organism evidence="7 8">
    <name type="scientific">Clostridium oceanicum</name>
    <dbReference type="NCBI Taxonomy" id="1543"/>
    <lineage>
        <taxon>Bacteria</taxon>
        <taxon>Bacillati</taxon>
        <taxon>Bacillota</taxon>
        <taxon>Clostridia</taxon>
        <taxon>Eubacteriales</taxon>
        <taxon>Clostridiaceae</taxon>
        <taxon>Clostridium</taxon>
    </lineage>
</organism>
<dbReference type="InterPro" id="IPR004017">
    <property type="entry name" value="Cys_rich_dom"/>
</dbReference>
<dbReference type="Pfam" id="PF13183">
    <property type="entry name" value="Fer4_8"/>
    <property type="match status" value="1"/>
</dbReference>
<dbReference type="InterPro" id="IPR017896">
    <property type="entry name" value="4Fe4S_Fe-S-bd"/>
</dbReference>
<dbReference type="PROSITE" id="PS00198">
    <property type="entry name" value="4FE4S_FER_1"/>
    <property type="match status" value="1"/>
</dbReference>
<dbReference type="SUPFAM" id="SSF46548">
    <property type="entry name" value="alpha-helical ferredoxin"/>
    <property type="match status" value="1"/>
</dbReference>
<keyword evidence="5" id="KW-0411">Iron-sulfur</keyword>
<dbReference type="InterPro" id="IPR017900">
    <property type="entry name" value="4Fe4S_Fe_S_CS"/>
</dbReference>
<evidence type="ECO:0000256" key="1">
    <source>
        <dbReference type="ARBA" id="ARBA00022485"/>
    </source>
</evidence>
<evidence type="ECO:0000256" key="5">
    <source>
        <dbReference type="ARBA" id="ARBA00023014"/>
    </source>
</evidence>
<dbReference type="Pfam" id="PF02754">
    <property type="entry name" value="CCG"/>
    <property type="match status" value="2"/>
</dbReference>
<dbReference type="PANTHER" id="PTHR43255">
    <property type="entry name" value="IRON-SULFUR-BINDING OXIDOREDUCTASE FADF-RELATED-RELATED"/>
    <property type="match status" value="1"/>
</dbReference>
<evidence type="ECO:0000313" key="8">
    <source>
        <dbReference type="Proteomes" id="UP001501510"/>
    </source>
</evidence>
<dbReference type="PANTHER" id="PTHR43255:SF1">
    <property type="entry name" value="IRON-SULFUR-BINDING OXIDOREDUCTASE FADF-RELATED"/>
    <property type="match status" value="1"/>
</dbReference>